<accession>A0A5B0NRA4</accession>
<name>A0A5B0NRA4_PUCGR</name>
<evidence type="ECO:0000313" key="2">
    <source>
        <dbReference type="EMBL" id="KAA1091126.1"/>
    </source>
</evidence>
<reference evidence="2 3" key="1">
    <citation type="submission" date="2019-05" db="EMBL/GenBank/DDBJ databases">
        <title>Emergence of the Ug99 lineage of the wheat stem rust pathogen through somatic hybridization.</title>
        <authorList>
            <person name="Li F."/>
            <person name="Upadhyaya N.M."/>
            <person name="Sperschneider J."/>
            <person name="Matny O."/>
            <person name="Nguyen-Phuc H."/>
            <person name="Mago R."/>
            <person name="Raley C."/>
            <person name="Miller M.E."/>
            <person name="Silverstein K.A.T."/>
            <person name="Henningsen E."/>
            <person name="Hirsch C.D."/>
            <person name="Visser B."/>
            <person name="Pretorius Z.A."/>
            <person name="Steffenson B.J."/>
            <person name="Schwessinger B."/>
            <person name="Dodds P.N."/>
            <person name="Figueroa M."/>
        </authorList>
    </citation>
    <scope>NUCLEOTIDE SEQUENCE [LARGE SCALE GENOMIC DNA]</scope>
    <source>
        <strain evidence="2">21-0</strain>
    </source>
</reference>
<dbReference type="AlphaFoldDB" id="A0A5B0NRA4"/>
<dbReference type="PANTHER" id="PTHR31912:SF34">
    <property type="entry name" value="NOTOCHORD-RELATED PROTEIN"/>
    <property type="match status" value="1"/>
</dbReference>
<gene>
    <name evidence="2" type="ORF">PGT21_026428</name>
</gene>
<organism evidence="2 3">
    <name type="scientific">Puccinia graminis f. sp. tritici</name>
    <dbReference type="NCBI Taxonomy" id="56615"/>
    <lineage>
        <taxon>Eukaryota</taxon>
        <taxon>Fungi</taxon>
        <taxon>Dikarya</taxon>
        <taxon>Basidiomycota</taxon>
        <taxon>Pucciniomycotina</taxon>
        <taxon>Pucciniomycetes</taxon>
        <taxon>Pucciniales</taxon>
        <taxon>Pucciniaceae</taxon>
        <taxon>Puccinia</taxon>
    </lineage>
</organism>
<sequence>MLALFDKNIVFQKSLGFNSELLKPTKKHPFQKQIALKTDDKAPVPTSLANRFSNGDIKQISQIQLNKKESIQKASFVQVIGDTSLENYIGRVNSLWIAGGVFFIHVNKMERSIIHPFYGMRKFIMTPQTCAVESGDIKTTLNLQHDCHSGKCQVTNTRSTHIERLETTIKTPEVKHKDNHSFILNSASLHAQEDHRRLAALDISPVSPDQWIEVCNIGLARWGVVNTPAAAPSHPPPESPTETPAKTPSTTPARVSSPNSINH</sequence>
<feature type="compositionally biased region" description="Low complexity" evidence="1">
    <location>
        <begin position="240"/>
        <end position="253"/>
    </location>
</feature>
<feature type="region of interest" description="Disordered" evidence="1">
    <location>
        <begin position="228"/>
        <end position="263"/>
    </location>
</feature>
<feature type="compositionally biased region" description="Polar residues" evidence="1">
    <location>
        <begin position="254"/>
        <end position="263"/>
    </location>
</feature>
<dbReference type="Proteomes" id="UP000324748">
    <property type="component" value="Unassembled WGS sequence"/>
</dbReference>
<evidence type="ECO:0000256" key="1">
    <source>
        <dbReference type="SAM" id="MobiDB-lite"/>
    </source>
</evidence>
<evidence type="ECO:0000313" key="3">
    <source>
        <dbReference type="Proteomes" id="UP000324748"/>
    </source>
</evidence>
<dbReference type="EMBL" id="VSWC01000092">
    <property type="protein sequence ID" value="KAA1091126.1"/>
    <property type="molecule type" value="Genomic_DNA"/>
</dbReference>
<dbReference type="OrthoDB" id="2947226at2759"/>
<protein>
    <submittedName>
        <fullName evidence="2">Uncharacterized protein</fullName>
    </submittedName>
</protein>
<dbReference type="PANTHER" id="PTHR31912">
    <property type="entry name" value="IP13529P"/>
    <property type="match status" value="1"/>
</dbReference>
<proteinExistence type="predicted"/>
<keyword evidence="3" id="KW-1185">Reference proteome</keyword>
<comment type="caution">
    <text evidence="2">The sequence shown here is derived from an EMBL/GenBank/DDBJ whole genome shotgun (WGS) entry which is preliminary data.</text>
</comment>